<keyword evidence="1" id="KW-0812">Transmembrane</keyword>
<feature type="transmembrane region" description="Helical" evidence="1">
    <location>
        <begin position="168"/>
        <end position="188"/>
    </location>
</feature>
<reference evidence="2" key="1">
    <citation type="submission" date="2023-03" db="EMBL/GenBank/DDBJ databases">
        <title>Massive genome expansion in bonnet fungi (Mycena s.s.) driven by repeated elements and novel gene families across ecological guilds.</title>
        <authorList>
            <consortium name="Lawrence Berkeley National Laboratory"/>
            <person name="Harder C.B."/>
            <person name="Miyauchi S."/>
            <person name="Viragh M."/>
            <person name="Kuo A."/>
            <person name="Thoen E."/>
            <person name="Andreopoulos B."/>
            <person name="Lu D."/>
            <person name="Skrede I."/>
            <person name="Drula E."/>
            <person name="Henrissat B."/>
            <person name="Morin E."/>
            <person name="Kohler A."/>
            <person name="Barry K."/>
            <person name="LaButti K."/>
            <person name="Morin E."/>
            <person name="Salamov A."/>
            <person name="Lipzen A."/>
            <person name="Mereny Z."/>
            <person name="Hegedus B."/>
            <person name="Baldrian P."/>
            <person name="Stursova M."/>
            <person name="Weitz H."/>
            <person name="Taylor A."/>
            <person name="Grigoriev I.V."/>
            <person name="Nagy L.G."/>
            <person name="Martin F."/>
            <person name="Kauserud H."/>
        </authorList>
    </citation>
    <scope>NUCLEOTIDE SEQUENCE</scope>
    <source>
        <strain evidence="2">9284</strain>
    </source>
</reference>
<feature type="transmembrane region" description="Helical" evidence="1">
    <location>
        <begin position="224"/>
        <end position="248"/>
    </location>
</feature>
<keyword evidence="3" id="KW-1185">Reference proteome</keyword>
<feature type="transmembrane region" description="Helical" evidence="1">
    <location>
        <begin position="136"/>
        <end position="156"/>
    </location>
</feature>
<protein>
    <submittedName>
        <fullName evidence="2">Uncharacterized protein</fullName>
    </submittedName>
</protein>
<evidence type="ECO:0000256" key="1">
    <source>
        <dbReference type="SAM" id="Phobius"/>
    </source>
</evidence>
<accession>A0AAD7C0H5</accession>
<keyword evidence="1" id="KW-1133">Transmembrane helix</keyword>
<dbReference type="Proteomes" id="UP001221142">
    <property type="component" value="Unassembled WGS sequence"/>
</dbReference>
<feature type="transmembrane region" description="Helical" evidence="1">
    <location>
        <begin position="268"/>
        <end position="291"/>
    </location>
</feature>
<evidence type="ECO:0000313" key="3">
    <source>
        <dbReference type="Proteomes" id="UP001221142"/>
    </source>
</evidence>
<organism evidence="2 3">
    <name type="scientific">Roridomyces roridus</name>
    <dbReference type="NCBI Taxonomy" id="1738132"/>
    <lineage>
        <taxon>Eukaryota</taxon>
        <taxon>Fungi</taxon>
        <taxon>Dikarya</taxon>
        <taxon>Basidiomycota</taxon>
        <taxon>Agaricomycotina</taxon>
        <taxon>Agaricomycetes</taxon>
        <taxon>Agaricomycetidae</taxon>
        <taxon>Agaricales</taxon>
        <taxon>Marasmiineae</taxon>
        <taxon>Mycenaceae</taxon>
        <taxon>Roridomyces</taxon>
    </lineage>
</organism>
<evidence type="ECO:0000313" key="2">
    <source>
        <dbReference type="EMBL" id="KAJ7635289.1"/>
    </source>
</evidence>
<feature type="non-terminal residue" evidence="2">
    <location>
        <position position="403"/>
    </location>
</feature>
<name>A0AAD7C0H5_9AGAR</name>
<dbReference type="EMBL" id="JARKIF010000007">
    <property type="protein sequence ID" value="KAJ7635289.1"/>
    <property type="molecule type" value="Genomic_DNA"/>
</dbReference>
<proteinExistence type="predicted"/>
<comment type="caution">
    <text evidence="2">The sequence shown here is derived from an EMBL/GenBank/DDBJ whole genome shotgun (WGS) entry which is preliminary data.</text>
</comment>
<gene>
    <name evidence="2" type="ORF">FB45DRAFT_911187</name>
</gene>
<dbReference type="AlphaFoldDB" id="A0AAD7C0H5"/>
<sequence>MLNHIVKRGVAHLQAAASPEYIAKLEADRDLFGNSGYDLEVSQSQMLPVIITSVVMFLILSLIRYTVGNVVLSLAMIESPGTAAVIEQKLPAYSDEEPLVAESDVDVEITLSVINRKPVTASLCGTLRLLRSAGGFFSCVRGMGVYVLYSVLHMIVNGLFSRFFGTLILGPGIAANAVGSIGASVMLARVHMLWTHIMITHPTSKSHYKRFVPRAESKPVRLPALMLALAEHATVLIPMYLAFVLGLLDHTMPERMLKAAQEDDCKSLILFCAHLLLVFSSGIILAVFLLLPASIALTRIEAALLPAETPALVPFDRAALVGDIDLTACGASRALFKAAWRSADRASCIRIVKLYLKMVAAQTAVALAGVGLVAVEVYAIGGERLKVLMTSAKAALELEVIQA</sequence>
<keyword evidence="1" id="KW-0472">Membrane</keyword>
<feature type="transmembrane region" description="Helical" evidence="1">
    <location>
        <begin position="359"/>
        <end position="381"/>
    </location>
</feature>
<feature type="transmembrane region" description="Helical" evidence="1">
    <location>
        <begin position="46"/>
        <end position="67"/>
    </location>
</feature>